<dbReference type="NCBIfam" id="NF003589">
    <property type="entry name" value="PRK05254.1-2"/>
    <property type="match status" value="1"/>
</dbReference>
<evidence type="ECO:0000256" key="3">
    <source>
        <dbReference type="ARBA" id="ARBA00022801"/>
    </source>
</evidence>
<dbReference type="OMA" id="PDNGYLM"/>
<proteinExistence type="inferred from homology"/>
<dbReference type="Proteomes" id="UP000001996">
    <property type="component" value="Unassembled WGS sequence"/>
</dbReference>
<protein>
    <recommendedName>
        <fullName evidence="7">Uracil-DNA glycosylase</fullName>
        <shortName evidence="7">UDG</shortName>
        <ecNumber evidence="7">3.2.2.27</ecNumber>
    </recommendedName>
</protein>
<evidence type="ECO:0000256" key="1">
    <source>
        <dbReference type="ARBA" id="ARBA00008184"/>
    </source>
</evidence>
<keyword evidence="3 7" id="KW-0378">Hydrolase</keyword>
<dbReference type="NCBIfam" id="NF003592">
    <property type="entry name" value="PRK05254.1-5"/>
    <property type="match status" value="1"/>
</dbReference>
<dbReference type="AlphaFoldDB" id="A5DZB6"/>
<dbReference type="GO" id="GO:0005634">
    <property type="term" value="C:nucleus"/>
    <property type="evidence" value="ECO:0007669"/>
    <property type="project" value="UniProtKB-SubCell"/>
</dbReference>
<dbReference type="SMART" id="SM00986">
    <property type="entry name" value="UDG"/>
    <property type="match status" value="1"/>
</dbReference>
<feature type="domain" description="Uracil-DNA glycosylase-like" evidence="8">
    <location>
        <begin position="134"/>
        <end position="317"/>
    </location>
</feature>
<dbReference type="STRING" id="379508.A5DZB6"/>
<dbReference type="PANTHER" id="PTHR11264:SF0">
    <property type="entry name" value="URACIL-DNA GLYCOSYLASE"/>
    <property type="match status" value="1"/>
</dbReference>
<dbReference type="eggNOG" id="KOG2994">
    <property type="taxonomic scope" value="Eukaryota"/>
</dbReference>
<gene>
    <name evidence="7" type="primary">UNG1</name>
    <name evidence="9" type="ORF">LELG_02703</name>
</gene>
<dbReference type="VEuPathDB" id="FungiDB:LELG_02703"/>
<evidence type="ECO:0000259" key="8">
    <source>
        <dbReference type="SMART" id="SM00986"/>
    </source>
</evidence>
<dbReference type="GO" id="GO:0004844">
    <property type="term" value="F:uracil DNA N-glycosylase activity"/>
    <property type="evidence" value="ECO:0007669"/>
    <property type="project" value="UniProtKB-UniRule"/>
</dbReference>
<keyword evidence="6 7" id="KW-0539">Nucleus</keyword>
<accession>A5DZB6</accession>
<dbReference type="InParanoid" id="A5DZB6"/>
<evidence type="ECO:0000313" key="9">
    <source>
        <dbReference type="EMBL" id="EDK44524.1"/>
    </source>
</evidence>
<keyword evidence="2 7" id="KW-0227">DNA damage</keyword>
<dbReference type="Gene3D" id="3.40.470.10">
    <property type="entry name" value="Uracil-DNA glycosylase-like domain"/>
    <property type="match status" value="1"/>
</dbReference>
<dbReference type="GeneID" id="5233134"/>
<keyword evidence="10" id="KW-1185">Reference proteome</keyword>
<dbReference type="FunFam" id="3.40.470.10:FF:000007">
    <property type="entry name" value="Uracil-DNA glycosylase"/>
    <property type="match status" value="1"/>
</dbReference>
<evidence type="ECO:0000256" key="7">
    <source>
        <dbReference type="HAMAP-Rule" id="MF_03166"/>
    </source>
</evidence>
<comment type="similarity">
    <text evidence="1 7">Belongs to the uracil-DNA glycosylase (UDG) superfamily. UNG family.</text>
</comment>
<feature type="active site" description="Proton acceptor" evidence="7">
    <location>
        <position position="149"/>
    </location>
</feature>
<dbReference type="PANTHER" id="PTHR11264">
    <property type="entry name" value="URACIL-DNA GLYCOSYLASE"/>
    <property type="match status" value="1"/>
</dbReference>
<dbReference type="NCBIfam" id="NF003588">
    <property type="entry name" value="PRK05254.1-1"/>
    <property type="match status" value="1"/>
</dbReference>
<name>A5DZB6_LODEL</name>
<sequence length="344" mass="39758">MVKRPITDYFSTVTITRKKPRPEELALHIKVTEPNVNSDKETNGEKLEDDENLKYKDFCKEYKFNKTNWVNGLTLDQRETLQLEIEKLHITWLAALHQELTKPYFIKLKKFLASQTLQKKVIFPKQEDIYSWSKLTPLPTIKCLILGQDPYHNYNQAHGLAFSVLEPTRPPPSLVNIYKTLAIDIPEFVVPNYKSNNTGGGNLSKWAENGVLMLNAVLTVEAHKANSHAKQGWEQFTEEVIKQAIRYHCNSESRVNGGFVIMAWGSPAQKRVENIFRKMDKGDKEKFLVLQTVHPSPLSAHRGFFQLQVFKRCNDWLKEHDRDVIDWNALAEKEIIEEGPKKEG</sequence>
<organism evidence="9 10">
    <name type="scientific">Lodderomyces elongisporus (strain ATCC 11503 / CBS 2605 / JCM 1781 / NBRC 1676 / NRRL YB-4239)</name>
    <name type="common">Yeast</name>
    <name type="synonym">Saccharomyces elongisporus</name>
    <dbReference type="NCBI Taxonomy" id="379508"/>
    <lineage>
        <taxon>Eukaryota</taxon>
        <taxon>Fungi</taxon>
        <taxon>Dikarya</taxon>
        <taxon>Ascomycota</taxon>
        <taxon>Saccharomycotina</taxon>
        <taxon>Pichiomycetes</taxon>
        <taxon>Debaryomycetaceae</taxon>
        <taxon>Candida/Lodderomyces clade</taxon>
        <taxon>Lodderomyces</taxon>
    </lineage>
</organism>
<dbReference type="EC" id="3.2.2.27" evidence="7"/>
<evidence type="ECO:0000313" key="10">
    <source>
        <dbReference type="Proteomes" id="UP000001996"/>
    </source>
</evidence>
<dbReference type="CDD" id="cd10027">
    <property type="entry name" value="UDG-F1-like"/>
    <property type="match status" value="1"/>
</dbReference>
<reference evidence="9 10" key="1">
    <citation type="journal article" date="2009" name="Nature">
        <title>Evolution of pathogenicity and sexual reproduction in eight Candida genomes.</title>
        <authorList>
            <person name="Butler G."/>
            <person name="Rasmussen M.D."/>
            <person name="Lin M.F."/>
            <person name="Santos M.A."/>
            <person name="Sakthikumar S."/>
            <person name="Munro C.A."/>
            <person name="Rheinbay E."/>
            <person name="Grabherr M."/>
            <person name="Forche A."/>
            <person name="Reedy J.L."/>
            <person name="Agrafioti I."/>
            <person name="Arnaud M.B."/>
            <person name="Bates S."/>
            <person name="Brown A.J."/>
            <person name="Brunke S."/>
            <person name="Costanzo M.C."/>
            <person name="Fitzpatrick D.A."/>
            <person name="de Groot P.W."/>
            <person name="Harris D."/>
            <person name="Hoyer L.L."/>
            <person name="Hube B."/>
            <person name="Klis F.M."/>
            <person name="Kodira C."/>
            <person name="Lennard N."/>
            <person name="Logue M.E."/>
            <person name="Martin R."/>
            <person name="Neiman A.M."/>
            <person name="Nikolaou E."/>
            <person name="Quail M.A."/>
            <person name="Quinn J."/>
            <person name="Santos M.C."/>
            <person name="Schmitzberger F.F."/>
            <person name="Sherlock G."/>
            <person name="Shah P."/>
            <person name="Silverstein K.A."/>
            <person name="Skrzypek M.S."/>
            <person name="Soll D."/>
            <person name="Staggs R."/>
            <person name="Stansfield I."/>
            <person name="Stumpf M.P."/>
            <person name="Sudbery P.E."/>
            <person name="Srikantha T."/>
            <person name="Zeng Q."/>
            <person name="Berman J."/>
            <person name="Berriman M."/>
            <person name="Heitman J."/>
            <person name="Gow N.A."/>
            <person name="Lorenz M.C."/>
            <person name="Birren B.W."/>
            <person name="Kellis M."/>
            <person name="Cuomo C.A."/>
        </authorList>
    </citation>
    <scope>NUCLEOTIDE SEQUENCE [LARGE SCALE GENOMIC DNA]</scope>
    <source>
        <strain evidence="10">ATCC 11503 / BCRC 21390 / CBS 2605 / JCM 1781 / NBRC 1676 / NRRL YB-4239</strain>
    </source>
</reference>
<comment type="subcellular location">
    <subcellularLocation>
        <location evidence="7">Mitochondrion</location>
    </subcellularLocation>
    <subcellularLocation>
        <location evidence="7">Nucleus</location>
    </subcellularLocation>
</comment>
<dbReference type="EMBL" id="CH981526">
    <property type="protein sequence ID" value="EDK44524.1"/>
    <property type="molecule type" value="Genomic_DNA"/>
</dbReference>
<dbReference type="InterPro" id="IPR005122">
    <property type="entry name" value="Uracil-DNA_glycosylase-like"/>
</dbReference>
<evidence type="ECO:0000256" key="2">
    <source>
        <dbReference type="ARBA" id="ARBA00022763"/>
    </source>
</evidence>
<comment type="function">
    <text evidence="7">Excises uracil residues from the DNA which can arise as a result of misincorporation of dUMP residues by DNA polymerase or due to deamination of cytosine.</text>
</comment>
<comment type="catalytic activity">
    <reaction evidence="7">
        <text>Hydrolyzes single-stranded DNA or mismatched double-stranded DNA and polynucleotides, releasing free uracil.</text>
        <dbReference type="EC" id="3.2.2.27"/>
    </reaction>
</comment>
<dbReference type="FunCoup" id="A5DZB6">
    <property type="interactions" value="300"/>
</dbReference>
<dbReference type="Pfam" id="PF03167">
    <property type="entry name" value="UDG"/>
    <property type="match status" value="1"/>
</dbReference>
<evidence type="ECO:0000256" key="6">
    <source>
        <dbReference type="ARBA" id="ARBA00023242"/>
    </source>
</evidence>
<dbReference type="InterPro" id="IPR036895">
    <property type="entry name" value="Uracil-DNA_glycosylase-like_sf"/>
</dbReference>
<evidence type="ECO:0000256" key="5">
    <source>
        <dbReference type="ARBA" id="ARBA00023204"/>
    </source>
</evidence>
<evidence type="ECO:0000256" key="4">
    <source>
        <dbReference type="ARBA" id="ARBA00023128"/>
    </source>
</evidence>
<dbReference type="OrthoDB" id="10031947at2759"/>
<dbReference type="HOGENOM" id="CLU_032162_2_2_1"/>
<dbReference type="KEGG" id="lel:PVL30_003552"/>
<dbReference type="HAMAP" id="MF_00148">
    <property type="entry name" value="UDG"/>
    <property type="match status" value="1"/>
</dbReference>
<dbReference type="SMART" id="SM00987">
    <property type="entry name" value="UreE_C"/>
    <property type="match status" value="1"/>
</dbReference>
<keyword evidence="5 7" id="KW-0234">DNA repair</keyword>
<dbReference type="GO" id="GO:0097510">
    <property type="term" value="P:base-excision repair, AP site formation via deaminated base removal"/>
    <property type="evidence" value="ECO:0007669"/>
    <property type="project" value="TreeGrafter"/>
</dbReference>
<keyword evidence="4 7" id="KW-0496">Mitochondrion</keyword>
<dbReference type="SUPFAM" id="SSF52141">
    <property type="entry name" value="Uracil-DNA glycosylase-like"/>
    <property type="match status" value="1"/>
</dbReference>
<dbReference type="GO" id="GO:0005739">
    <property type="term" value="C:mitochondrion"/>
    <property type="evidence" value="ECO:0007669"/>
    <property type="project" value="UniProtKB-SubCell"/>
</dbReference>
<dbReference type="NCBIfam" id="TIGR00628">
    <property type="entry name" value="ung"/>
    <property type="match status" value="1"/>
</dbReference>
<dbReference type="InterPro" id="IPR002043">
    <property type="entry name" value="UDG_fam1"/>
</dbReference>